<dbReference type="OrthoDB" id="190846at2759"/>
<comment type="caution">
    <text evidence="2">The sequence shown here is derived from an EMBL/GenBank/DDBJ whole genome shotgun (WGS) entry which is preliminary data.</text>
</comment>
<evidence type="ECO:0008006" key="4">
    <source>
        <dbReference type="Google" id="ProtNLM"/>
    </source>
</evidence>
<reference evidence="2" key="1">
    <citation type="submission" date="2020-05" db="EMBL/GenBank/DDBJ databases">
        <title>WGS assembly of Panicum virgatum.</title>
        <authorList>
            <person name="Lovell J.T."/>
            <person name="Jenkins J."/>
            <person name="Shu S."/>
            <person name="Juenger T.E."/>
            <person name="Schmutz J."/>
        </authorList>
    </citation>
    <scope>NUCLEOTIDE SEQUENCE</scope>
    <source>
        <strain evidence="2">AP13</strain>
    </source>
</reference>
<gene>
    <name evidence="2" type="ORF">PVAP13_9NG851700</name>
</gene>
<dbReference type="PANTHER" id="PTHR11440">
    <property type="entry name" value="LECITHIN-CHOLESTEROL ACYLTRANSFERASE-RELATED"/>
    <property type="match status" value="1"/>
</dbReference>
<evidence type="ECO:0000313" key="3">
    <source>
        <dbReference type="Proteomes" id="UP000823388"/>
    </source>
</evidence>
<proteinExistence type="predicted"/>
<evidence type="ECO:0000256" key="1">
    <source>
        <dbReference type="SAM" id="SignalP"/>
    </source>
</evidence>
<feature type="signal peptide" evidence="1">
    <location>
        <begin position="1"/>
        <end position="24"/>
    </location>
</feature>
<keyword evidence="1" id="KW-0732">Signal</keyword>
<dbReference type="SUPFAM" id="SSF53474">
    <property type="entry name" value="alpha/beta-Hydrolases"/>
    <property type="match status" value="1"/>
</dbReference>
<dbReference type="AlphaFoldDB" id="A0A8T0MZN3"/>
<evidence type="ECO:0000313" key="2">
    <source>
        <dbReference type="EMBL" id="KAG2542375.1"/>
    </source>
</evidence>
<dbReference type="Pfam" id="PF02450">
    <property type="entry name" value="LCAT"/>
    <property type="match status" value="1"/>
</dbReference>
<dbReference type="Proteomes" id="UP000823388">
    <property type="component" value="Chromosome 9N"/>
</dbReference>
<protein>
    <recommendedName>
        <fullName evidence="4">Lecithin-cholesterol acyltransferase-like 1</fullName>
    </recommendedName>
</protein>
<dbReference type="InterPro" id="IPR003386">
    <property type="entry name" value="LACT/PDAT_acylTrfase"/>
</dbReference>
<sequence length="418" mass="44877">MALVPPLPVVAALLLLLAQPLGNAAGDLHPVVLVPGYGSNQLEAMLTAAYEPPAPACAAAGADRQGWFPLWPNHTATRDASQVPCFADQMSLVYDAGADDYRNADGVATRVPSFGSARALIGWDQLVRQLEGMGYRDGETLLAAPYDFRYAVAPRGHPSAVGSRYFRDLGRLIRAASLRRGRPAIVVAHSFGCALTYQFLLSRPLPWRCRYVKHVVLLGSALGGFAPGMYGLSAGIDYGLPGVTRPAMLRLARSQQSTLWRLPTPLVFGDRPLAVTRSGTYTARNMSAFLEAIGFPDGVWPYETRVLPMWEALPPPMVPVTSVIGVGIRTPETYVFGTDGFEGEPEVTYGDGDGDINLVSLVAVEDWAGVEGQAMEVVRLPGVNHSGFFSVDSAVERVVDEICRAGGGSTELDRKFSI</sequence>
<name>A0A8T0MZN3_PANVG</name>
<dbReference type="Gene3D" id="3.40.50.1820">
    <property type="entry name" value="alpha/beta hydrolase"/>
    <property type="match status" value="1"/>
</dbReference>
<dbReference type="EMBL" id="CM029054">
    <property type="protein sequence ID" value="KAG2542375.1"/>
    <property type="molecule type" value="Genomic_DNA"/>
</dbReference>
<dbReference type="GO" id="GO:0006629">
    <property type="term" value="P:lipid metabolic process"/>
    <property type="evidence" value="ECO:0007669"/>
    <property type="project" value="InterPro"/>
</dbReference>
<keyword evidence="3" id="KW-1185">Reference proteome</keyword>
<dbReference type="InterPro" id="IPR029058">
    <property type="entry name" value="AB_hydrolase_fold"/>
</dbReference>
<dbReference type="GO" id="GO:0008374">
    <property type="term" value="F:O-acyltransferase activity"/>
    <property type="evidence" value="ECO:0007669"/>
    <property type="project" value="InterPro"/>
</dbReference>
<organism evidence="2 3">
    <name type="scientific">Panicum virgatum</name>
    <name type="common">Blackwell switchgrass</name>
    <dbReference type="NCBI Taxonomy" id="38727"/>
    <lineage>
        <taxon>Eukaryota</taxon>
        <taxon>Viridiplantae</taxon>
        <taxon>Streptophyta</taxon>
        <taxon>Embryophyta</taxon>
        <taxon>Tracheophyta</taxon>
        <taxon>Spermatophyta</taxon>
        <taxon>Magnoliopsida</taxon>
        <taxon>Liliopsida</taxon>
        <taxon>Poales</taxon>
        <taxon>Poaceae</taxon>
        <taxon>PACMAD clade</taxon>
        <taxon>Panicoideae</taxon>
        <taxon>Panicodae</taxon>
        <taxon>Paniceae</taxon>
        <taxon>Panicinae</taxon>
        <taxon>Panicum</taxon>
        <taxon>Panicum sect. Hiantes</taxon>
    </lineage>
</organism>
<accession>A0A8T0MZN3</accession>
<feature type="chain" id="PRO_5035824364" description="Lecithin-cholesterol acyltransferase-like 1" evidence="1">
    <location>
        <begin position="25"/>
        <end position="418"/>
    </location>
</feature>